<dbReference type="EMBL" id="PDNA01000605">
    <property type="protein sequence ID" value="PGG94935.1"/>
    <property type="molecule type" value="Genomic_DNA"/>
</dbReference>
<evidence type="ECO:0000313" key="2">
    <source>
        <dbReference type="Proteomes" id="UP000224634"/>
    </source>
</evidence>
<dbReference type="Proteomes" id="UP000224634">
    <property type="component" value="Unassembled WGS sequence"/>
</dbReference>
<protein>
    <submittedName>
        <fullName evidence="1">Uncharacterized protein</fullName>
    </submittedName>
</protein>
<gene>
    <name evidence="1" type="ORF">AJ80_10084</name>
</gene>
<evidence type="ECO:0000313" key="1">
    <source>
        <dbReference type="EMBL" id="PGG94935.1"/>
    </source>
</evidence>
<reference evidence="1 2" key="1">
    <citation type="submission" date="2017-10" db="EMBL/GenBank/DDBJ databases">
        <title>Comparative genomics in systemic dimorphic fungi from Ajellomycetaceae.</title>
        <authorList>
            <person name="Munoz J.F."/>
            <person name="Mcewen J.G."/>
            <person name="Clay O.K."/>
            <person name="Cuomo C.A."/>
        </authorList>
    </citation>
    <scope>NUCLEOTIDE SEQUENCE [LARGE SCALE GENOMIC DNA]</scope>
    <source>
        <strain evidence="1 2">UAMH7299</strain>
    </source>
</reference>
<sequence length="239" mass="26565">MNVKREEARKPKIGDVGVNLDLNLKRDEARGEPVVHWVKLNHAHKREEARRKPKGGDIGVDVNLNLKREEARKPKLGDVGVNLDLNLKREEAARKPKSDLNIAGSVDLNLKREEAHKHPKIRSGELDLPIILMDQDECRQSRHGEPAREILVIALVFMEIVCCVSISNLAEIIFPQKQVLSTLSSVYSIGSRSSVGRGIRCIVLDPMVPHGGKCIEDPDDETLEKMAADAAGKELVFGK</sequence>
<keyword evidence="2" id="KW-1185">Reference proteome</keyword>
<accession>A0A2B7WE46</accession>
<name>A0A2B7WE46_POLH7</name>
<dbReference type="STRING" id="1447883.A0A2B7WE46"/>
<dbReference type="AlphaFoldDB" id="A0A2B7WE46"/>
<dbReference type="OrthoDB" id="10646124at2759"/>
<proteinExistence type="predicted"/>
<comment type="caution">
    <text evidence="1">The sequence shown here is derived from an EMBL/GenBank/DDBJ whole genome shotgun (WGS) entry which is preliminary data.</text>
</comment>
<organism evidence="1 2">
    <name type="scientific">Polytolypa hystricis (strain UAMH7299)</name>
    <dbReference type="NCBI Taxonomy" id="1447883"/>
    <lineage>
        <taxon>Eukaryota</taxon>
        <taxon>Fungi</taxon>
        <taxon>Dikarya</taxon>
        <taxon>Ascomycota</taxon>
        <taxon>Pezizomycotina</taxon>
        <taxon>Eurotiomycetes</taxon>
        <taxon>Eurotiomycetidae</taxon>
        <taxon>Onygenales</taxon>
        <taxon>Onygenales incertae sedis</taxon>
        <taxon>Polytolypa</taxon>
    </lineage>
</organism>